<keyword evidence="5" id="KW-0479">Metal-binding</keyword>
<dbReference type="SUPFAM" id="SSF53623">
    <property type="entry name" value="MurD-like peptide ligases, catalytic domain"/>
    <property type="match status" value="1"/>
</dbReference>
<dbReference type="GO" id="GO:0008841">
    <property type="term" value="F:dihydrofolate synthase activity"/>
    <property type="evidence" value="ECO:0007669"/>
    <property type="project" value="TreeGrafter"/>
</dbReference>
<evidence type="ECO:0000256" key="10">
    <source>
        <dbReference type="ARBA" id="ARBA00047493"/>
    </source>
</evidence>
<evidence type="ECO:0000256" key="4">
    <source>
        <dbReference type="ARBA" id="ARBA00022598"/>
    </source>
</evidence>
<evidence type="ECO:0000256" key="11">
    <source>
        <dbReference type="PIRNR" id="PIRNR001563"/>
    </source>
</evidence>
<keyword evidence="7 11" id="KW-0067">ATP-binding</keyword>
<feature type="domain" description="Mur ligase C-terminal" evidence="12">
    <location>
        <begin position="271"/>
        <end position="392"/>
    </location>
</feature>
<organism evidence="14 15">
    <name type="scientific">Eiseniibacteriota bacterium</name>
    <dbReference type="NCBI Taxonomy" id="2212470"/>
    <lineage>
        <taxon>Bacteria</taxon>
        <taxon>Candidatus Eiseniibacteriota</taxon>
    </lineage>
</organism>
<evidence type="ECO:0000313" key="15">
    <source>
        <dbReference type="Proteomes" id="UP000319771"/>
    </source>
</evidence>
<dbReference type="GO" id="GO:0005524">
    <property type="term" value="F:ATP binding"/>
    <property type="evidence" value="ECO:0007669"/>
    <property type="project" value="UniProtKB-KW"/>
</dbReference>
<evidence type="ECO:0000256" key="1">
    <source>
        <dbReference type="ARBA" id="ARBA00001946"/>
    </source>
</evidence>
<dbReference type="Gene3D" id="3.90.190.20">
    <property type="entry name" value="Mur ligase, C-terminal domain"/>
    <property type="match status" value="1"/>
</dbReference>
<feature type="domain" description="Mur ligase central" evidence="13">
    <location>
        <begin position="46"/>
        <end position="185"/>
    </location>
</feature>
<dbReference type="Pfam" id="PF02875">
    <property type="entry name" value="Mur_ligase_C"/>
    <property type="match status" value="1"/>
</dbReference>
<dbReference type="InterPro" id="IPR013221">
    <property type="entry name" value="Mur_ligase_cen"/>
</dbReference>
<evidence type="ECO:0000256" key="5">
    <source>
        <dbReference type="ARBA" id="ARBA00022723"/>
    </source>
</evidence>
<reference evidence="14 15" key="1">
    <citation type="journal article" date="2019" name="Nat. Microbiol.">
        <title>Mediterranean grassland soil C-N compound turnover is dependent on rainfall and depth, and is mediated by genomically divergent microorganisms.</title>
        <authorList>
            <person name="Diamond S."/>
            <person name="Andeer P.F."/>
            <person name="Li Z."/>
            <person name="Crits-Christoph A."/>
            <person name="Burstein D."/>
            <person name="Anantharaman K."/>
            <person name="Lane K.R."/>
            <person name="Thomas B.C."/>
            <person name="Pan C."/>
            <person name="Northen T.R."/>
            <person name="Banfield J.F."/>
        </authorList>
    </citation>
    <scope>NUCLEOTIDE SEQUENCE [LARGE SCALE GENOMIC DNA]</scope>
    <source>
        <strain evidence="14">WS_11</strain>
    </source>
</reference>
<name>A0A538U992_UNCEI</name>
<dbReference type="Gene3D" id="3.40.1190.10">
    <property type="entry name" value="Mur-like, catalytic domain"/>
    <property type="match status" value="1"/>
</dbReference>
<comment type="catalytic activity">
    <reaction evidence="10">
        <text>(6S)-5,6,7,8-tetrahydrofolyl-(gamma-L-Glu)(n) + L-glutamate + ATP = (6S)-5,6,7,8-tetrahydrofolyl-(gamma-L-Glu)(n+1) + ADP + phosphate + H(+)</text>
        <dbReference type="Rhea" id="RHEA:10580"/>
        <dbReference type="Rhea" id="RHEA-COMP:14738"/>
        <dbReference type="Rhea" id="RHEA-COMP:14740"/>
        <dbReference type="ChEBI" id="CHEBI:15378"/>
        <dbReference type="ChEBI" id="CHEBI:29985"/>
        <dbReference type="ChEBI" id="CHEBI:30616"/>
        <dbReference type="ChEBI" id="CHEBI:43474"/>
        <dbReference type="ChEBI" id="CHEBI:141005"/>
        <dbReference type="ChEBI" id="CHEBI:456216"/>
        <dbReference type="EC" id="6.3.2.17"/>
    </reaction>
</comment>
<gene>
    <name evidence="14" type="ORF">E6K81_07390</name>
</gene>
<dbReference type="InterPro" id="IPR036565">
    <property type="entry name" value="Mur-like_cat_sf"/>
</dbReference>
<dbReference type="InterPro" id="IPR036615">
    <property type="entry name" value="Mur_ligase_C_dom_sf"/>
</dbReference>
<protein>
    <recommendedName>
        <fullName evidence="3">tetrahydrofolate synthase</fullName>
        <ecNumber evidence="3">6.3.2.17</ecNumber>
    </recommendedName>
    <alternativeName>
        <fullName evidence="9">Tetrahydrofolylpolyglutamate synthase</fullName>
    </alternativeName>
</protein>
<sequence length="411" mass="43171">MSVGLQHALEALYGRERRRDKHDLIGITALLEAMGDPHRAFRSVHVAGTNGKGSVCALIERALRAAGLRTGLFTSPHLVDFRERIRVSGRWADEAALAQCLEGIGARPEGRDRTFFEVCTALAFATFAAQAVELAVVEVGLGGRLDCTNVITPEVTVITSIGLDHTEILGDTLAAIAGEKAGIIKPGVPVVLGAMPDEARRVIERVARERGAPLHLRGVAPAAAPAGSSPRPVLDLNRRTALAALDALASRGVPLPPQAVAEGLAAARWPGRLEPCPREPRLWWDGAHNPSGMGRLVDLWAGPSAPPRPSVVVLGLSVDKDADQVLRVLRGAFPQARLIATRSRSERALAPEALAARAAAAGFDVETLPDVPLAVARGLERAGEGIVLLTGSLFAVGEAMEAYGGAPGELL</sequence>
<dbReference type="EC" id="6.3.2.17" evidence="3"/>
<keyword evidence="8" id="KW-0460">Magnesium</keyword>
<dbReference type="SUPFAM" id="SSF53244">
    <property type="entry name" value="MurD-like peptide ligases, peptide-binding domain"/>
    <property type="match status" value="1"/>
</dbReference>
<dbReference type="InterPro" id="IPR004101">
    <property type="entry name" value="Mur_ligase_C"/>
</dbReference>
<dbReference type="GO" id="GO:0004326">
    <property type="term" value="F:tetrahydrofolylpolyglutamate synthase activity"/>
    <property type="evidence" value="ECO:0007669"/>
    <property type="project" value="UniProtKB-EC"/>
</dbReference>
<comment type="caution">
    <text evidence="14">The sequence shown here is derived from an EMBL/GenBank/DDBJ whole genome shotgun (WGS) entry which is preliminary data.</text>
</comment>
<dbReference type="GO" id="GO:0046872">
    <property type="term" value="F:metal ion binding"/>
    <property type="evidence" value="ECO:0007669"/>
    <property type="project" value="UniProtKB-KW"/>
</dbReference>
<comment type="similarity">
    <text evidence="2 11">Belongs to the folylpolyglutamate synthase family.</text>
</comment>
<proteinExistence type="inferred from homology"/>
<evidence type="ECO:0000259" key="13">
    <source>
        <dbReference type="Pfam" id="PF08245"/>
    </source>
</evidence>
<dbReference type="FunFam" id="3.40.1190.10:FF:000011">
    <property type="entry name" value="Folylpolyglutamate synthase/dihydrofolate synthase"/>
    <property type="match status" value="1"/>
</dbReference>
<keyword evidence="6 11" id="KW-0547">Nucleotide-binding</keyword>
<dbReference type="PROSITE" id="PS01012">
    <property type="entry name" value="FOLYLPOLYGLU_SYNT_2"/>
    <property type="match status" value="1"/>
</dbReference>
<evidence type="ECO:0000256" key="6">
    <source>
        <dbReference type="ARBA" id="ARBA00022741"/>
    </source>
</evidence>
<evidence type="ECO:0000256" key="7">
    <source>
        <dbReference type="ARBA" id="ARBA00022840"/>
    </source>
</evidence>
<evidence type="ECO:0000256" key="9">
    <source>
        <dbReference type="ARBA" id="ARBA00030592"/>
    </source>
</evidence>
<evidence type="ECO:0000256" key="2">
    <source>
        <dbReference type="ARBA" id="ARBA00008276"/>
    </source>
</evidence>
<evidence type="ECO:0000256" key="8">
    <source>
        <dbReference type="ARBA" id="ARBA00022842"/>
    </source>
</evidence>
<accession>A0A538U992</accession>
<dbReference type="InterPro" id="IPR001645">
    <property type="entry name" value="Folylpolyglutamate_synth"/>
</dbReference>
<dbReference type="Proteomes" id="UP000319771">
    <property type="component" value="Unassembled WGS sequence"/>
</dbReference>
<dbReference type="GO" id="GO:0005737">
    <property type="term" value="C:cytoplasm"/>
    <property type="evidence" value="ECO:0007669"/>
    <property type="project" value="TreeGrafter"/>
</dbReference>
<dbReference type="EMBL" id="VBPB01000107">
    <property type="protein sequence ID" value="TMQ72465.1"/>
    <property type="molecule type" value="Genomic_DNA"/>
</dbReference>
<keyword evidence="4 11" id="KW-0436">Ligase</keyword>
<dbReference type="AlphaFoldDB" id="A0A538U992"/>
<evidence type="ECO:0000259" key="12">
    <source>
        <dbReference type="Pfam" id="PF02875"/>
    </source>
</evidence>
<evidence type="ECO:0000256" key="3">
    <source>
        <dbReference type="ARBA" id="ARBA00013025"/>
    </source>
</evidence>
<dbReference type="PIRSF" id="PIRSF001563">
    <property type="entry name" value="Folylpolyglu_synth"/>
    <property type="match status" value="1"/>
</dbReference>
<dbReference type="NCBIfam" id="TIGR01499">
    <property type="entry name" value="folC"/>
    <property type="match status" value="1"/>
</dbReference>
<dbReference type="Pfam" id="PF08245">
    <property type="entry name" value="Mur_ligase_M"/>
    <property type="match status" value="1"/>
</dbReference>
<dbReference type="InterPro" id="IPR018109">
    <property type="entry name" value="Folylpolyglutamate_synth_CS"/>
</dbReference>
<comment type="cofactor">
    <cofactor evidence="1">
        <name>Mg(2+)</name>
        <dbReference type="ChEBI" id="CHEBI:18420"/>
    </cofactor>
</comment>
<dbReference type="PANTHER" id="PTHR11136:SF0">
    <property type="entry name" value="DIHYDROFOLATE SYNTHETASE-RELATED"/>
    <property type="match status" value="1"/>
</dbReference>
<dbReference type="PANTHER" id="PTHR11136">
    <property type="entry name" value="FOLYLPOLYGLUTAMATE SYNTHASE-RELATED"/>
    <property type="match status" value="1"/>
</dbReference>
<evidence type="ECO:0000313" key="14">
    <source>
        <dbReference type="EMBL" id="TMQ72465.1"/>
    </source>
</evidence>